<dbReference type="InterPro" id="IPR016162">
    <property type="entry name" value="Ald_DH_N"/>
</dbReference>
<sequence length="493" mass="52241">MAFTTALTKHVPFSSPFLRDAGYINGTWTAGGASKTFDVLNPATGEVLASLPDMGAAETREAIDAAYAAQPAWAARPAKERAGILRKWFDLMVAHADELAAILTAEMGKPFAEARGEILYAAAYVEWYAEEAKRIYGETIPAPSNDKRMIVIKQPVGVVGTITPWNFPAAMITRKIAPALAVGCAVVSKPAEQTPLSALALAVLAEQAGMPAGVFNVIVGEDGPAIGKELCGNEKVRKISFTGSTEVGRILMRQCADQIKKISLELGGNAPFIVFDDADLDAAVEGALASKYRNAGQTCVCANRLYVQSGVYDAFAAKLSAKVETMAVGDGFKAGVTIGPLIDEQGLAKVESHVADAVSKGARILTGGKRVEGAGTFFTPTVLTGVTREMKVAREETFGPVAPLFRFDTVEDVIAQANDTEFGLAAYFFAGDLKKVWRVAEALEYGMVGINTGLMSTETAPFGGIKQSGLGREGSRHGAEDYLEMKYLCMGNV</sequence>
<evidence type="ECO:0000256" key="4">
    <source>
        <dbReference type="RuleBase" id="RU003345"/>
    </source>
</evidence>
<dbReference type="RefSeq" id="WP_024313365.1">
    <property type="nucleotide sequence ID" value="NZ_ATTO01000004.1"/>
</dbReference>
<proteinExistence type="inferred from homology"/>
<dbReference type="Gene3D" id="3.40.309.10">
    <property type="entry name" value="Aldehyde Dehydrogenase, Chain A, domain 2"/>
    <property type="match status" value="1"/>
</dbReference>
<dbReference type="eggNOG" id="COG1012">
    <property type="taxonomic scope" value="Bacteria"/>
</dbReference>
<dbReference type="EC" id="1.2.1.16" evidence="6"/>
<dbReference type="SUPFAM" id="SSF53720">
    <property type="entry name" value="ALDH-like"/>
    <property type="match status" value="1"/>
</dbReference>
<dbReference type="InterPro" id="IPR029510">
    <property type="entry name" value="Ald_DH_CS_GLU"/>
</dbReference>
<evidence type="ECO:0000313" key="7">
    <source>
        <dbReference type="Proteomes" id="UP000019443"/>
    </source>
</evidence>
<dbReference type="PANTHER" id="PTHR43353:SF5">
    <property type="entry name" value="SUCCINATE-SEMIALDEHYDE DEHYDROGENASE, MITOCHONDRIAL"/>
    <property type="match status" value="1"/>
</dbReference>
<dbReference type="InterPro" id="IPR016160">
    <property type="entry name" value="Ald_DH_CS_CYS"/>
</dbReference>
<dbReference type="Gene3D" id="3.40.605.10">
    <property type="entry name" value="Aldehyde Dehydrogenase, Chain A, domain 1"/>
    <property type="match status" value="1"/>
</dbReference>
<dbReference type="GO" id="GO:0009450">
    <property type="term" value="P:gamma-aminobutyric acid catabolic process"/>
    <property type="evidence" value="ECO:0007669"/>
    <property type="project" value="InterPro"/>
</dbReference>
<evidence type="ECO:0000256" key="2">
    <source>
        <dbReference type="ARBA" id="ARBA00023002"/>
    </source>
</evidence>
<dbReference type="Pfam" id="PF00171">
    <property type="entry name" value="Aldedh"/>
    <property type="match status" value="1"/>
</dbReference>
<accession>W6R4F5</accession>
<reference evidence="6" key="1">
    <citation type="submission" date="2013-11" db="EMBL/GenBank/DDBJ databases">
        <title>Draft genome sequence of the broad-host-range Rhizobium sp. LPU83 strain, a member of the low-genetic diversity Oregon-like Rhizobium sp. group.</title>
        <authorList>
            <person name="Wibberg D."/>
            <person name="Puehler A."/>
            <person name="Schlueter A."/>
        </authorList>
    </citation>
    <scope>NUCLEOTIDE SEQUENCE [LARGE SCALE GENOMIC DNA]</scope>
    <source>
        <strain evidence="6">LPU83</strain>
    </source>
</reference>
<protein>
    <submittedName>
        <fullName evidence="6">Succinate-semialdehyde dehydrogenase protein</fullName>
        <ecNumber evidence="6">1.2.1.16</ecNumber>
    </submittedName>
</protein>
<dbReference type="KEGG" id="rhl:LPU83_0164"/>
<dbReference type="CDD" id="cd07103">
    <property type="entry name" value="ALDH_F5_SSADH_GabD"/>
    <property type="match status" value="1"/>
</dbReference>
<dbReference type="InterPro" id="IPR050740">
    <property type="entry name" value="Aldehyde_DH_Superfamily"/>
</dbReference>
<dbReference type="GO" id="GO:0005829">
    <property type="term" value="C:cytosol"/>
    <property type="evidence" value="ECO:0007669"/>
    <property type="project" value="TreeGrafter"/>
</dbReference>
<dbReference type="InterPro" id="IPR010102">
    <property type="entry name" value="Succ_semiAld_DH"/>
</dbReference>
<dbReference type="Proteomes" id="UP000019443">
    <property type="component" value="Chromosome"/>
</dbReference>
<dbReference type="AlphaFoldDB" id="W6R4F5"/>
<dbReference type="InterPro" id="IPR015590">
    <property type="entry name" value="Aldehyde_DH_dom"/>
</dbReference>
<keyword evidence="7" id="KW-1185">Reference proteome</keyword>
<organism evidence="6 7">
    <name type="scientific">Rhizobium favelukesii</name>
    <dbReference type="NCBI Taxonomy" id="348824"/>
    <lineage>
        <taxon>Bacteria</taxon>
        <taxon>Pseudomonadati</taxon>
        <taxon>Pseudomonadota</taxon>
        <taxon>Alphaproteobacteria</taxon>
        <taxon>Hyphomicrobiales</taxon>
        <taxon>Rhizobiaceae</taxon>
        <taxon>Rhizobium/Agrobacterium group</taxon>
        <taxon>Rhizobium</taxon>
    </lineage>
</organism>
<comment type="similarity">
    <text evidence="1 4">Belongs to the aldehyde dehydrogenase family.</text>
</comment>
<dbReference type="FunFam" id="3.40.309.10:FF:000004">
    <property type="entry name" value="Succinate-semialdehyde dehydrogenase I"/>
    <property type="match status" value="1"/>
</dbReference>
<gene>
    <name evidence="6" type="primary">gabDch</name>
    <name evidence="6" type="ORF">LPU83_0164</name>
</gene>
<dbReference type="HOGENOM" id="CLU_005391_0_2_5"/>
<feature type="domain" description="Aldehyde dehydrogenase" evidence="5">
    <location>
        <begin position="28"/>
        <end position="487"/>
    </location>
</feature>
<dbReference type="EMBL" id="HG916852">
    <property type="protein sequence ID" value="CDM55849.1"/>
    <property type="molecule type" value="Genomic_DNA"/>
</dbReference>
<keyword evidence="2 4" id="KW-0560">Oxidoreductase</keyword>
<dbReference type="InterPro" id="IPR016163">
    <property type="entry name" value="Ald_DH_C"/>
</dbReference>
<evidence type="ECO:0000313" key="6">
    <source>
        <dbReference type="EMBL" id="CDM55849.1"/>
    </source>
</evidence>
<dbReference type="GO" id="GO:0004777">
    <property type="term" value="F:succinate-semialdehyde dehydrogenase (NAD+) activity"/>
    <property type="evidence" value="ECO:0007669"/>
    <property type="project" value="TreeGrafter"/>
</dbReference>
<evidence type="ECO:0000256" key="3">
    <source>
        <dbReference type="PROSITE-ProRule" id="PRU10007"/>
    </source>
</evidence>
<evidence type="ECO:0000259" key="5">
    <source>
        <dbReference type="Pfam" id="PF00171"/>
    </source>
</evidence>
<dbReference type="InterPro" id="IPR016161">
    <property type="entry name" value="Ald_DH/histidinol_DH"/>
</dbReference>
<evidence type="ECO:0000256" key="1">
    <source>
        <dbReference type="ARBA" id="ARBA00009986"/>
    </source>
</evidence>
<dbReference type="FunFam" id="3.40.605.10:FF:000005">
    <property type="entry name" value="Succinate-semialdehyde dehydrogenase I"/>
    <property type="match status" value="1"/>
</dbReference>
<name>W6R4F5_9HYPH</name>
<dbReference type="PANTHER" id="PTHR43353">
    <property type="entry name" value="SUCCINATE-SEMIALDEHYDE DEHYDROGENASE, MITOCHONDRIAL"/>
    <property type="match status" value="1"/>
</dbReference>
<dbReference type="PATRIC" id="fig|348824.6.peg.170"/>
<feature type="active site" evidence="3">
    <location>
        <position position="265"/>
    </location>
</feature>
<dbReference type="NCBIfam" id="TIGR01780">
    <property type="entry name" value="SSADH"/>
    <property type="match status" value="1"/>
</dbReference>
<dbReference type="PROSITE" id="PS00687">
    <property type="entry name" value="ALDEHYDE_DEHYDR_GLU"/>
    <property type="match status" value="1"/>
</dbReference>
<dbReference type="PROSITE" id="PS00070">
    <property type="entry name" value="ALDEHYDE_DEHYDR_CYS"/>
    <property type="match status" value="1"/>
</dbReference>